<dbReference type="InterPro" id="IPR029063">
    <property type="entry name" value="SAM-dependent_MTases_sf"/>
</dbReference>
<dbReference type="OrthoDB" id="9812600at2"/>
<dbReference type="GO" id="GO:0032259">
    <property type="term" value="P:methylation"/>
    <property type="evidence" value="ECO:0007669"/>
    <property type="project" value="UniProtKB-KW"/>
</dbReference>
<dbReference type="Pfam" id="PF05050">
    <property type="entry name" value="Methyltransf_21"/>
    <property type="match status" value="1"/>
</dbReference>
<dbReference type="Proteomes" id="UP000009230">
    <property type="component" value="Chromosome"/>
</dbReference>
<dbReference type="Gene3D" id="3.40.50.150">
    <property type="entry name" value="Vaccinia Virus protein VP39"/>
    <property type="match status" value="1"/>
</dbReference>
<dbReference type="KEGG" id="mpc:Mar181_3256"/>
<dbReference type="GO" id="GO:0008171">
    <property type="term" value="F:O-methyltransferase activity"/>
    <property type="evidence" value="ECO:0007669"/>
    <property type="project" value="TreeGrafter"/>
</dbReference>
<reference evidence="2 3" key="1">
    <citation type="journal article" date="2012" name="Stand. Genomic Sci.">
        <title>Complete genome sequence of Marinomonas posidonica type strain (IVIA-Po-181(T)).</title>
        <authorList>
            <person name="Lucas-Elio P."/>
            <person name="Goodwin L."/>
            <person name="Woyke T."/>
            <person name="Pitluck S."/>
            <person name="Nolan M."/>
            <person name="Kyrpides N.C."/>
            <person name="Detter J.C."/>
            <person name="Copeland A."/>
            <person name="Lu M."/>
            <person name="Bruce D."/>
            <person name="Detter C."/>
            <person name="Tapia R."/>
            <person name="Han S."/>
            <person name="Land M.L."/>
            <person name="Ivanova N."/>
            <person name="Mikhailova N."/>
            <person name="Johnston A.W."/>
            <person name="Sanchez-Amat A."/>
        </authorList>
    </citation>
    <scope>NUCLEOTIDE SEQUENCE [LARGE SCALE GENOMIC DNA]</scope>
    <source>
        <strain evidence="3">CECT 7376 / NCIMB 14433 / IVIA-Po-181</strain>
    </source>
</reference>
<dbReference type="SUPFAM" id="SSF53335">
    <property type="entry name" value="S-adenosyl-L-methionine-dependent methyltransferases"/>
    <property type="match status" value="1"/>
</dbReference>
<sequence length="293" mass="34044">MKRLKAGLKKYPLIVSYVRSLKRIRNKIFYKAPKMLEGEMAVFKAIFSDCEVIFDVGARYDTEYLEVSKGNRKKYHLFEINPKFFKKLHKKIEDNFSNEDISANNFGIADSDDHLSYYEDSESVLKNTTGVENSKAVFEKKLPVRTIKSYCNEKGILKIDFLKTDIEEYDFFALLGAEELLKEISFIQFELGLGANYKNRKIVASDYFNLIGDSFEFFIVKDETHPIWAAGFVNSNLIRIDDEFLQSKLSAGVYGFGYNIMAINKRLDVSNYPLSVGHFEKVKFEQFLDNYYE</sequence>
<dbReference type="HOGENOM" id="CLU_949307_0_0_6"/>
<dbReference type="RefSeq" id="WP_013797748.1">
    <property type="nucleotide sequence ID" value="NC_015559.1"/>
</dbReference>
<gene>
    <name evidence="2" type="ordered locus">Mar181_3256</name>
</gene>
<keyword evidence="2" id="KW-0808">Transferase</keyword>
<keyword evidence="3" id="KW-1185">Reference proteome</keyword>
<organism evidence="2 3">
    <name type="scientific">Marinomonas posidonica (strain CECT 7376 / NCIMB 14433 / IVIA-Po-181)</name>
    <dbReference type="NCBI Taxonomy" id="491952"/>
    <lineage>
        <taxon>Bacteria</taxon>
        <taxon>Pseudomonadati</taxon>
        <taxon>Pseudomonadota</taxon>
        <taxon>Gammaproteobacteria</taxon>
        <taxon>Oceanospirillales</taxon>
        <taxon>Oceanospirillaceae</taxon>
        <taxon>Marinomonas</taxon>
    </lineage>
</organism>
<dbReference type="AlphaFoldDB" id="F6CTB2"/>
<proteinExistence type="predicted"/>
<dbReference type="EMBL" id="CP002771">
    <property type="protein sequence ID" value="AEF56278.1"/>
    <property type="molecule type" value="Genomic_DNA"/>
</dbReference>
<dbReference type="PANTHER" id="PTHR36973">
    <property type="entry name" value="SLL1456 PROTEIN-RELATED"/>
    <property type="match status" value="1"/>
</dbReference>
<evidence type="ECO:0000259" key="1">
    <source>
        <dbReference type="Pfam" id="PF05050"/>
    </source>
</evidence>
<dbReference type="NCBIfam" id="TIGR01444">
    <property type="entry name" value="fkbM_fam"/>
    <property type="match status" value="1"/>
</dbReference>
<evidence type="ECO:0000313" key="3">
    <source>
        <dbReference type="Proteomes" id="UP000009230"/>
    </source>
</evidence>
<evidence type="ECO:0000313" key="2">
    <source>
        <dbReference type="EMBL" id="AEF56278.1"/>
    </source>
</evidence>
<dbReference type="PANTHER" id="PTHR36973:SF4">
    <property type="entry name" value="NODULATION PROTEIN"/>
    <property type="match status" value="1"/>
</dbReference>
<accession>F6CTB2</accession>
<dbReference type="STRING" id="491952.Mar181_3256"/>
<dbReference type="InterPro" id="IPR006342">
    <property type="entry name" value="FkbM_mtfrase"/>
</dbReference>
<protein>
    <submittedName>
        <fullName evidence="2">Methyltransferase FkbM family</fullName>
    </submittedName>
</protein>
<keyword evidence="2" id="KW-0489">Methyltransferase</keyword>
<feature type="domain" description="Methyltransferase FkbM" evidence="1">
    <location>
        <begin position="55"/>
        <end position="197"/>
    </location>
</feature>
<dbReference type="InterPro" id="IPR053188">
    <property type="entry name" value="FkbM_Methyltransferase"/>
</dbReference>
<name>F6CTB2_MARPP</name>